<evidence type="ECO:0000256" key="7">
    <source>
        <dbReference type="ARBA" id="ARBA00022741"/>
    </source>
</evidence>
<sequence length="491" mass="53404">MQGLPRPLKLTAMEMTPKSSYHFIGIGGIGMSGLAELLVRQGFRVSGSDLAANAVTARLEGLGVKFYQGHRAEHIGDAQVVVYSAAVRDSNPELAAARALGREVWRRGELQAHLMAGHHQIAVTGMHGKTSTTAMVAAILRAGGLDPTVLVGAIWDSLGSNAVLGRGQYFVAEADESDASFALLTPQTTVITNLDREHLDYYRDMAHIQETFAAYLNRLPSDSLVVAWADDPHLAPLLNPRRHRLLTYRLGPGADFGASQIEVRGLGGRYRLWHQGRELGGINLPLAGPHYVLNSLAACAVAHSLGLPFDVWRRGLAQLGQIHRRCQLKGLVKDILVMDDYGHHPTEIETTLAALAQAFPARRLVVAFQPHRYSRTRALLPEFFPVFARAHRVWITEIYSAGEETVPGLSGRHIFEGIRRQGHPEAFFAPDRQALLEALLHTVQPGDLVLTLGAGDIWRLGEELLAQLSGNVSASLTPKLAGAPSCRGARP</sequence>
<keyword evidence="4 14" id="KW-0963">Cytoplasm</keyword>
<name>A0A7C3WJB9_9BACT</name>
<keyword evidence="7 14" id="KW-0547">Nucleotide-binding</keyword>
<comment type="pathway">
    <text evidence="2 14">Cell wall biogenesis; peptidoglycan biosynthesis.</text>
</comment>
<dbReference type="Gene3D" id="3.40.50.720">
    <property type="entry name" value="NAD(P)-binding Rossmann-like Domain"/>
    <property type="match status" value="1"/>
</dbReference>
<feature type="domain" description="Mur ligase N-terminal catalytic" evidence="15">
    <location>
        <begin position="21"/>
        <end position="118"/>
    </location>
</feature>
<dbReference type="AlphaFoldDB" id="A0A7C3WJB9"/>
<dbReference type="HAMAP" id="MF_00046">
    <property type="entry name" value="MurC"/>
    <property type="match status" value="1"/>
</dbReference>
<dbReference type="SUPFAM" id="SSF53623">
    <property type="entry name" value="MurD-like peptide ligases, catalytic domain"/>
    <property type="match status" value="1"/>
</dbReference>
<dbReference type="SUPFAM" id="SSF53244">
    <property type="entry name" value="MurD-like peptide ligases, peptide-binding domain"/>
    <property type="match status" value="1"/>
</dbReference>
<dbReference type="Gene3D" id="3.90.190.20">
    <property type="entry name" value="Mur ligase, C-terminal domain"/>
    <property type="match status" value="1"/>
</dbReference>
<dbReference type="GO" id="GO:0008763">
    <property type="term" value="F:UDP-N-acetylmuramate-L-alanine ligase activity"/>
    <property type="evidence" value="ECO:0007669"/>
    <property type="project" value="UniProtKB-UniRule"/>
</dbReference>
<keyword evidence="6 14" id="KW-0132">Cell division</keyword>
<dbReference type="GO" id="GO:0009252">
    <property type="term" value="P:peptidoglycan biosynthetic process"/>
    <property type="evidence" value="ECO:0007669"/>
    <property type="project" value="UniProtKB-UniRule"/>
</dbReference>
<dbReference type="EC" id="6.3.2.8" evidence="3 14"/>
<evidence type="ECO:0000256" key="9">
    <source>
        <dbReference type="ARBA" id="ARBA00022960"/>
    </source>
</evidence>
<dbReference type="PANTHER" id="PTHR43445:SF3">
    <property type="entry name" value="UDP-N-ACETYLMURAMATE--L-ALANINE LIGASE"/>
    <property type="match status" value="1"/>
</dbReference>
<evidence type="ECO:0000256" key="14">
    <source>
        <dbReference type="HAMAP-Rule" id="MF_00046"/>
    </source>
</evidence>
<evidence type="ECO:0000256" key="5">
    <source>
        <dbReference type="ARBA" id="ARBA00022598"/>
    </source>
</evidence>
<dbReference type="Pfam" id="PF01225">
    <property type="entry name" value="Mur_ligase"/>
    <property type="match status" value="1"/>
</dbReference>
<keyword evidence="12 14" id="KW-0961">Cell wall biogenesis/degradation</keyword>
<dbReference type="InterPro" id="IPR036565">
    <property type="entry name" value="Mur-like_cat_sf"/>
</dbReference>
<dbReference type="InterPro" id="IPR000713">
    <property type="entry name" value="Mur_ligase_N"/>
</dbReference>
<dbReference type="NCBIfam" id="TIGR01082">
    <property type="entry name" value="murC"/>
    <property type="match status" value="1"/>
</dbReference>
<feature type="domain" description="Mur ligase central" evidence="17">
    <location>
        <begin position="123"/>
        <end position="302"/>
    </location>
</feature>
<dbReference type="InterPro" id="IPR036615">
    <property type="entry name" value="Mur_ligase_C_dom_sf"/>
</dbReference>
<protein>
    <recommendedName>
        <fullName evidence="3 14">UDP-N-acetylmuramate--L-alanine ligase</fullName>
        <ecNumber evidence="3 14">6.3.2.8</ecNumber>
    </recommendedName>
    <alternativeName>
        <fullName evidence="14">UDP-N-acetylmuramoyl-L-alanine synthetase</fullName>
    </alternativeName>
</protein>
<comment type="subcellular location">
    <subcellularLocation>
        <location evidence="1 14">Cytoplasm</location>
    </subcellularLocation>
</comment>
<dbReference type="Gene3D" id="3.40.1190.10">
    <property type="entry name" value="Mur-like, catalytic domain"/>
    <property type="match status" value="1"/>
</dbReference>
<evidence type="ECO:0000259" key="15">
    <source>
        <dbReference type="Pfam" id="PF01225"/>
    </source>
</evidence>
<dbReference type="InterPro" id="IPR004101">
    <property type="entry name" value="Mur_ligase_C"/>
</dbReference>
<organism evidence="18">
    <name type="scientific">Desulfobacca acetoxidans</name>
    <dbReference type="NCBI Taxonomy" id="60893"/>
    <lineage>
        <taxon>Bacteria</taxon>
        <taxon>Pseudomonadati</taxon>
        <taxon>Thermodesulfobacteriota</taxon>
        <taxon>Desulfobaccia</taxon>
        <taxon>Desulfobaccales</taxon>
        <taxon>Desulfobaccaceae</taxon>
        <taxon>Desulfobacca</taxon>
    </lineage>
</organism>
<dbReference type="Pfam" id="PF08245">
    <property type="entry name" value="Mur_ligase_M"/>
    <property type="match status" value="1"/>
</dbReference>
<comment type="catalytic activity">
    <reaction evidence="13 14">
        <text>UDP-N-acetyl-alpha-D-muramate + L-alanine + ATP = UDP-N-acetyl-alpha-D-muramoyl-L-alanine + ADP + phosphate + H(+)</text>
        <dbReference type="Rhea" id="RHEA:23372"/>
        <dbReference type="ChEBI" id="CHEBI:15378"/>
        <dbReference type="ChEBI" id="CHEBI:30616"/>
        <dbReference type="ChEBI" id="CHEBI:43474"/>
        <dbReference type="ChEBI" id="CHEBI:57972"/>
        <dbReference type="ChEBI" id="CHEBI:70757"/>
        <dbReference type="ChEBI" id="CHEBI:83898"/>
        <dbReference type="ChEBI" id="CHEBI:456216"/>
        <dbReference type="EC" id="6.3.2.8"/>
    </reaction>
</comment>
<evidence type="ECO:0000313" key="18">
    <source>
        <dbReference type="EMBL" id="HGB15690.1"/>
    </source>
</evidence>
<dbReference type="GO" id="GO:0051301">
    <property type="term" value="P:cell division"/>
    <property type="evidence" value="ECO:0007669"/>
    <property type="project" value="UniProtKB-KW"/>
</dbReference>
<dbReference type="SUPFAM" id="SSF51984">
    <property type="entry name" value="MurCD N-terminal domain"/>
    <property type="match status" value="1"/>
</dbReference>
<evidence type="ECO:0000256" key="12">
    <source>
        <dbReference type="ARBA" id="ARBA00023316"/>
    </source>
</evidence>
<evidence type="ECO:0000256" key="6">
    <source>
        <dbReference type="ARBA" id="ARBA00022618"/>
    </source>
</evidence>
<comment type="similarity">
    <text evidence="14">Belongs to the MurCDEF family.</text>
</comment>
<evidence type="ECO:0000256" key="2">
    <source>
        <dbReference type="ARBA" id="ARBA00004752"/>
    </source>
</evidence>
<evidence type="ECO:0000259" key="17">
    <source>
        <dbReference type="Pfam" id="PF08245"/>
    </source>
</evidence>
<dbReference type="GO" id="GO:0008360">
    <property type="term" value="P:regulation of cell shape"/>
    <property type="evidence" value="ECO:0007669"/>
    <property type="project" value="UniProtKB-KW"/>
</dbReference>
<dbReference type="PANTHER" id="PTHR43445">
    <property type="entry name" value="UDP-N-ACETYLMURAMATE--L-ALANINE LIGASE-RELATED"/>
    <property type="match status" value="1"/>
</dbReference>
<dbReference type="UniPathway" id="UPA00219"/>
<comment type="caution">
    <text evidence="18">The sequence shown here is derived from an EMBL/GenBank/DDBJ whole genome shotgun (WGS) entry which is preliminary data.</text>
</comment>
<dbReference type="EMBL" id="DTHB01000060">
    <property type="protein sequence ID" value="HGB15690.1"/>
    <property type="molecule type" value="Genomic_DNA"/>
</dbReference>
<keyword evidence="11 14" id="KW-0131">Cell cycle</keyword>
<evidence type="ECO:0000256" key="8">
    <source>
        <dbReference type="ARBA" id="ARBA00022840"/>
    </source>
</evidence>
<evidence type="ECO:0000256" key="4">
    <source>
        <dbReference type="ARBA" id="ARBA00022490"/>
    </source>
</evidence>
<dbReference type="GO" id="GO:0005737">
    <property type="term" value="C:cytoplasm"/>
    <property type="evidence" value="ECO:0007669"/>
    <property type="project" value="UniProtKB-SubCell"/>
</dbReference>
<evidence type="ECO:0000259" key="16">
    <source>
        <dbReference type="Pfam" id="PF02875"/>
    </source>
</evidence>
<proteinExistence type="inferred from homology"/>
<dbReference type="InterPro" id="IPR005758">
    <property type="entry name" value="UDP-N-AcMur_Ala_ligase_MurC"/>
</dbReference>
<keyword evidence="9 14" id="KW-0133">Cell shape</keyword>
<keyword evidence="5 14" id="KW-0436">Ligase</keyword>
<evidence type="ECO:0000256" key="3">
    <source>
        <dbReference type="ARBA" id="ARBA00012211"/>
    </source>
</evidence>
<evidence type="ECO:0000256" key="13">
    <source>
        <dbReference type="ARBA" id="ARBA00047833"/>
    </source>
</evidence>
<evidence type="ECO:0000256" key="10">
    <source>
        <dbReference type="ARBA" id="ARBA00022984"/>
    </source>
</evidence>
<feature type="binding site" evidence="14">
    <location>
        <begin position="125"/>
        <end position="131"/>
    </location>
    <ligand>
        <name>ATP</name>
        <dbReference type="ChEBI" id="CHEBI:30616"/>
    </ligand>
</feature>
<keyword evidence="8 14" id="KW-0067">ATP-binding</keyword>
<reference evidence="18" key="1">
    <citation type="journal article" date="2020" name="mSystems">
        <title>Genome- and Community-Level Interaction Insights into Carbon Utilization and Element Cycling Functions of Hydrothermarchaeota in Hydrothermal Sediment.</title>
        <authorList>
            <person name="Zhou Z."/>
            <person name="Liu Y."/>
            <person name="Xu W."/>
            <person name="Pan J."/>
            <person name="Luo Z.H."/>
            <person name="Li M."/>
        </authorList>
    </citation>
    <scope>NUCLEOTIDE SEQUENCE [LARGE SCALE GENOMIC DNA]</scope>
    <source>
        <strain evidence="18">SpSt-776</strain>
    </source>
</reference>
<evidence type="ECO:0000256" key="11">
    <source>
        <dbReference type="ARBA" id="ARBA00023306"/>
    </source>
</evidence>
<dbReference type="InterPro" id="IPR013221">
    <property type="entry name" value="Mur_ligase_cen"/>
</dbReference>
<comment type="function">
    <text evidence="14">Cell wall formation.</text>
</comment>
<dbReference type="GO" id="GO:0005524">
    <property type="term" value="F:ATP binding"/>
    <property type="evidence" value="ECO:0007669"/>
    <property type="project" value="UniProtKB-UniRule"/>
</dbReference>
<keyword evidence="10 14" id="KW-0573">Peptidoglycan synthesis</keyword>
<accession>A0A7C3WJB9</accession>
<gene>
    <name evidence="14" type="primary">murC</name>
    <name evidence="18" type="ORF">ENV62_10710</name>
</gene>
<dbReference type="GO" id="GO:0071555">
    <property type="term" value="P:cell wall organization"/>
    <property type="evidence" value="ECO:0007669"/>
    <property type="project" value="UniProtKB-KW"/>
</dbReference>
<dbReference type="Pfam" id="PF02875">
    <property type="entry name" value="Mur_ligase_C"/>
    <property type="match status" value="1"/>
</dbReference>
<feature type="domain" description="Mur ligase C-terminal" evidence="16">
    <location>
        <begin position="324"/>
        <end position="455"/>
    </location>
</feature>
<dbReference type="InterPro" id="IPR050061">
    <property type="entry name" value="MurCDEF_pg_biosynth"/>
</dbReference>
<evidence type="ECO:0000256" key="1">
    <source>
        <dbReference type="ARBA" id="ARBA00004496"/>
    </source>
</evidence>